<proteinExistence type="predicted"/>
<keyword evidence="2" id="KW-1133">Transmembrane helix</keyword>
<protein>
    <submittedName>
        <fullName evidence="3">Uncharacterized protein</fullName>
    </submittedName>
</protein>
<evidence type="ECO:0000313" key="3">
    <source>
        <dbReference type="EMBL" id="TEB09911.1"/>
    </source>
</evidence>
<accession>A0A4Y7RM64</accession>
<keyword evidence="2" id="KW-0812">Transmembrane</keyword>
<evidence type="ECO:0000256" key="1">
    <source>
        <dbReference type="SAM" id="MobiDB-lite"/>
    </source>
</evidence>
<comment type="caution">
    <text evidence="3">The sequence shown here is derived from an EMBL/GenBank/DDBJ whole genome shotgun (WGS) entry which is preliminary data.</text>
</comment>
<name>A0A4Y7RM64_COPMI</name>
<feature type="compositionally biased region" description="Polar residues" evidence="1">
    <location>
        <begin position="167"/>
        <end position="176"/>
    </location>
</feature>
<sequence>MFNALAAVGSARLGQTSTLSLTSATSPNTCKGRWRVKYETMNFAIGNGKKSSGGKTAKEDAFWPRVDERLQALVNRFGPNLASGEWATYVLKLMSDEQTSVQRATVQTPTFANAFEQLTGTFDLSLFTPQPTLPDPAPALAMSTSNRRRTASPSPGRGPSSPHPRTVTPQLPSSRPVTPMNIPSRPTSSAAACPSPFPISATRLSQSSAPFPGANPSPPALVRSSTPADRDRNSPLPPRSLVPISSPETPSFPPWVDPRILALGEASRKWFRRRATGRSSTPLLPILWLCLAISLFIGALCSSSLDTRYTFTSMLHS</sequence>
<keyword evidence="4" id="KW-1185">Reference proteome</keyword>
<feature type="region of interest" description="Disordered" evidence="1">
    <location>
        <begin position="127"/>
        <end position="249"/>
    </location>
</feature>
<evidence type="ECO:0000313" key="4">
    <source>
        <dbReference type="Proteomes" id="UP000298030"/>
    </source>
</evidence>
<evidence type="ECO:0000256" key="2">
    <source>
        <dbReference type="SAM" id="Phobius"/>
    </source>
</evidence>
<feature type="transmembrane region" description="Helical" evidence="2">
    <location>
        <begin position="283"/>
        <end position="305"/>
    </location>
</feature>
<dbReference type="AlphaFoldDB" id="A0A4Y7RM64"/>
<dbReference type="Proteomes" id="UP000298030">
    <property type="component" value="Unassembled WGS sequence"/>
</dbReference>
<keyword evidence="2" id="KW-0472">Membrane</keyword>
<feature type="compositionally biased region" description="Low complexity" evidence="1">
    <location>
        <begin position="151"/>
        <end position="166"/>
    </location>
</feature>
<gene>
    <name evidence="3" type="ORF">FA13DRAFT_1722375</name>
</gene>
<reference evidence="3 4" key="1">
    <citation type="journal article" date="2019" name="Nat. Ecol. Evol.">
        <title>Megaphylogeny resolves global patterns of mushroom evolution.</title>
        <authorList>
            <person name="Varga T."/>
            <person name="Krizsan K."/>
            <person name="Foldi C."/>
            <person name="Dima B."/>
            <person name="Sanchez-Garcia M."/>
            <person name="Sanchez-Ramirez S."/>
            <person name="Szollosi G.J."/>
            <person name="Szarkandi J.G."/>
            <person name="Papp V."/>
            <person name="Albert L."/>
            <person name="Andreopoulos W."/>
            <person name="Angelini C."/>
            <person name="Antonin V."/>
            <person name="Barry K.W."/>
            <person name="Bougher N.L."/>
            <person name="Buchanan P."/>
            <person name="Buyck B."/>
            <person name="Bense V."/>
            <person name="Catcheside P."/>
            <person name="Chovatia M."/>
            <person name="Cooper J."/>
            <person name="Damon W."/>
            <person name="Desjardin D."/>
            <person name="Finy P."/>
            <person name="Geml J."/>
            <person name="Haridas S."/>
            <person name="Hughes K."/>
            <person name="Justo A."/>
            <person name="Karasinski D."/>
            <person name="Kautmanova I."/>
            <person name="Kiss B."/>
            <person name="Kocsube S."/>
            <person name="Kotiranta H."/>
            <person name="LaButti K.M."/>
            <person name="Lechner B.E."/>
            <person name="Liimatainen K."/>
            <person name="Lipzen A."/>
            <person name="Lukacs Z."/>
            <person name="Mihaltcheva S."/>
            <person name="Morgado L.N."/>
            <person name="Niskanen T."/>
            <person name="Noordeloos M.E."/>
            <person name="Ohm R.A."/>
            <person name="Ortiz-Santana B."/>
            <person name="Ovrebo C."/>
            <person name="Racz N."/>
            <person name="Riley R."/>
            <person name="Savchenko A."/>
            <person name="Shiryaev A."/>
            <person name="Soop K."/>
            <person name="Spirin V."/>
            <person name="Szebenyi C."/>
            <person name="Tomsovsky M."/>
            <person name="Tulloss R.E."/>
            <person name="Uehling J."/>
            <person name="Grigoriev I.V."/>
            <person name="Vagvolgyi C."/>
            <person name="Papp T."/>
            <person name="Martin F.M."/>
            <person name="Miettinen O."/>
            <person name="Hibbett D.S."/>
            <person name="Nagy L.G."/>
        </authorList>
    </citation>
    <scope>NUCLEOTIDE SEQUENCE [LARGE SCALE GENOMIC DNA]</scope>
    <source>
        <strain evidence="3 4">FP101781</strain>
    </source>
</reference>
<dbReference type="EMBL" id="QPFP01000486">
    <property type="protein sequence ID" value="TEB09911.1"/>
    <property type="molecule type" value="Genomic_DNA"/>
</dbReference>
<organism evidence="3 4">
    <name type="scientific">Coprinellus micaceus</name>
    <name type="common">Glistening ink-cap mushroom</name>
    <name type="synonym">Coprinus micaceus</name>
    <dbReference type="NCBI Taxonomy" id="71717"/>
    <lineage>
        <taxon>Eukaryota</taxon>
        <taxon>Fungi</taxon>
        <taxon>Dikarya</taxon>
        <taxon>Basidiomycota</taxon>
        <taxon>Agaricomycotina</taxon>
        <taxon>Agaricomycetes</taxon>
        <taxon>Agaricomycetidae</taxon>
        <taxon>Agaricales</taxon>
        <taxon>Agaricineae</taxon>
        <taxon>Psathyrellaceae</taxon>
        <taxon>Coprinellus</taxon>
    </lineage>
</organism>